<dbReference type="InterPro" id="IPR024239">
    <property type="entry name" value="SyrA"/>
</dbReference>
<keyword evidence="1" id="KW-0812">Transmembrane</keyword>
<evidence type="ECO:0000313" key="3">
    <source>
        <dbReference type="Proteomes" id="UP001595648"/>
    </source>
</evidence>
<evidence type="ECO:0000256" key="1">
    <source>
        <dbReference type="SAM" id="Phobius"/>
    </source>
</evidence>
<feature type="transmembrane region" description="Helical" evidence="1">
    <location>
        <begin position="12"/>
        <end position="33"/>
    </location>
</feature>
<name>A0ABV7MFI3_9HYPH</name>
<organism evidence="2 3">
    <name type="scientific">Mesorhizobium cantuariense</name>
    <dbReference type="NCBI Taxonomy" id="1300275"/>
    <lineage>
        <taxon>Bacteria</taxon>
        <taxon>Pseudomonadati</taxon>
        <taxon>Pseudomonadota</taxon>
        <taxon>Alphaproteobacteria</taxon>
        <taxon>Hyphomicrobiales</taxon>
        <taxon>Phyllobacteriaceae</taxon>
        <taxon>Mesorhizobium</taxon>
    </lineage>
</organism>
<comment type="caution">
    <text evidence="2">The sequence shown here is derived from an EMBL/GenBank/DDBJ whole genome shotgun (WGS) entry which is preliminary data.</text>
</comment>
<dbReference type="Proteomes" id="UP001595648">
    <property type="component" value="Unassembled WGS sequence"/>
</dbReference>
<sequence>MTRQTRRMALPFRTFFCVLVLVLCSNAVIVYFASHSVRLAIVTTLACSLLLQMVYFASVLFLVWRSSACRAGEKGLSISAGEGSSKPAVGP</sequence>
<dbReference type="RefSeq" id="WP_378976556.1">
    <property type="nucleotide sequence ID" value="NZ_JBHRVD010000001.1"/>
</dbReference>
<keyword evidence="1" id="KW-0472">Membrane</keyword>
<evidence type="ECO:0000313" key="2">
    <source>
        <dbReference type="EMBL" id="MFC3320510.1"/>
    </source>
</evidence>
<reference evidence="3" key="1">
    <citation type="journal article" date="2019" name="Int. J. Syst. Evol. Microbiol.">
        <title>The Global Catalogue of Microorganisms (GCM) 10K type strain sequencing project: providing services to taxonomists for standard genome sequencing and annotation.</title>
        <authorList>
            <consortium name="The Broad Institute Genomics Platform"/>
            <consortium name="The Broad Institute Genome Sequencing Center for Infectious Disease"/>
            <person name="Wu L."/>
            <person name="Ma J."/>
        </authorList>
    </citation>
    <scope>NUCLEOTIDE SEQUENCE [LARGE SCALE GENOMIC DNA]</scope>
    <source>
        <strain evidence="3">ICMP 19515</strain>
    </source>
</reference>
<dbReference type="EMBL" id="JBHRVD010000001">
    <property type="protein sequence ID" value="MFC3320510.1"/>
    <property type="molecule type" value="Genomic_DNA"/>
</dbReference>
<keyword evidence="3" id="KW-1185">Reference proteome</keyword>
<gene>
    <name evidence="2" type="ORF">ACFOJ9_01265</name>
</gene>
<protein>
    <submittedName>
        <fullName evidence="2">Exopolysaccharide production repressor protein</fullName>
    </submittedName>
</protein>
<keyword evidence="1" id="KW-1133">Transmembrane helix</keyword>
<feature type="transmembrane region" description="Helical" evidence="1">
    <location>
        <begin position="39"/>
        <end position="64"/>
    </location>
</feature>
<dbReference type="Pfam" id="PF11089">
    <property type="entry name" value="SyrA"/>
    <property type="match status" value="1"/>
</dbReference>
<accession>A0ABV7MFI3</accession>
<proteinExistence type="predicted"/>